<protein>
    <submittedName>
        <fullName evidence="3">DUF402 domain-containing protein</fullName>
    </submittedName>
</protein>
<sequence length="153" mass="17216">MPTDEGSHLPVLASWAAPRDRDFGFLHFEPGDLFTKHYRRDRWYTVKELRDGRGTLKDRHCDITRPAVLRDRETVPTELTAEDLAPALRVSADDSRILRLDENEPTASDLPTRAPAAPRRPPSRADQGPGTTSIRPTSNPVRAAHPPRTTQYS</sequence>
<dbReference type="InterPro" id="IPR007295">
    <property type="entry name" value="DUF402"/>
</dbReference>
<evidence type="ECO:0000313" key="3">
    <source>
        <dbReference type="EMBL" id="MEU3710921.1"/>
    </source>
</evidence>
<accession>A0ABV2YYU6</accession>
<feature type="domain" description="DUF402" evidence="2">
    <location>
        <begin position="26"/>
        <end position="103"/>
    </location>
</feature>
<keyword evidence="4" id="KW-1185">Reference proteome</keyword>
<feature type="compositionally biased region" description="Polar residues" evidence="1">
    <location>
        <begin position="129"/>
        <end position="140"/>
    </location>
</feature>
<feature type="compositionally biased region" description="Basic and acidic residues" evidence="1">
    <location>
        <begin position="91"/>
        <end position="102"/>
    </location>
</feature>
<evidence type="ECO:0000256" key="1">
    <source>
        <dbReference type="SAM" id="MobiDB-lite"/>
    </source>
</evidence>
<gene>
    <name evidence="3" type="ORF">AB0E61_12600</name>
</gene>
<feature type="region of interest" description="Disordered" evidence="1">
    <location>
        <begin position="91"/>
        <end position="153"/>
    </location>
</feature>
<name>A0ABV2YYU6_9ACTN</name>
<evidence type="ECO:0000313" key="4">
    <source>
        <dbReference type="Proteomes" id="UP001550853"/>
    </source>
</evidence>
<dbReference type="Pfam" id="PF04167">
    <property type="entry name" value="DUF402"/>
    <property type="match status" value="1"/>
</dbReference>
<reference evidence="3 4" key="1">
    <citation type="submission" date="2024-06" db="EMBL/GenBank/DDBJ databases">
        <title>The Natural Products Discovery Center: Release of the First 8490 Sequenced Strains for Exploring Actinobacteria Biosynthetic Diversity.</title>
        <authorList>
            <person name="Kalkreuter E."/>
            <person name="Kautsar S.A."/>
            <person name="Yang D."/>
            <person name="Bader C.D."/>
            <person name="Teijaro C.N."/>
            <person name="Fluegel L."/>
            <person name="Davis C.M."/>
            <person name="Simpson J.R."/>
            <person name="Lauterbach L."/>
            <person name="Steele A.D."/>
            <person name="Gui C."/>
            <person name="Meng S."/>
            <person name="Li G."/>
            <person name="Viehrig K."/>
            <person name="Ye F."/>
            <person name="Su P."/>
            <person name="Kiefer A.F."/>
            <person name="Nichols A."/>
            <person name="Cepeda A.J."/>
            <person name="Yan W."/>
            <person name="Fan B."/>
            <person name="Jiang Y."/>
            <person name="Adhikari A."/>
            <person name="Zheng C.-J."/>
            <person name="Schuster L."/>
            <person name="Cowan T.M."/>
            <person name="Smanski M.J."/>
            <person name="Chevrette M.G."/>
            <person name="De Carvalho L.P.S."/>
            <person name="Shen B."/>
        </authorList>
    </citation>
    <scope>NUCLEOTIDE SEQUENCE [LARGE SCALE GENOMIC DNA]</scope>
    <source>
        <strain evidence="3 4">NPDC033039</strain>
    </source>
</reference>
<proteinExistence type="predicted"/>
<dbReference type="EMBL" id="JBEZVI010000008">
    <property type="protein sequence ID" value="MEU3710921.1"/>
    <property type="molecule type" value="Genomic_DNA"/>
</dbReference>
<comment type="caution">
    <text evidence="3">The sequence shown here is derived from an EMBL/GenBank/DDBJ whole genome shotgun (WGS) entry which is preliminary data.</text>
</comment>
<dbReference type="RefSeq" id="WP_245654895.1">
    <property type="nucleotide sequence ID" value="NZ_JBEZVI010000008.1"/>
</dbReference>
<evidence type="ECO:0000259" key="2">
    <source>
        <dbReference type="Pfam" id="PF04167"/>
    </source>
</evidence>
<dbReference type="Proteomes" id="UP001550853">
    <property type="component" value="Unassembled WGS sequence"/>
</dbReference>
<organism evidence="3 4">
    <name type="scientific">Streptomyces catenulae</name>
    <dbReference type="NCBI Taxonomy" id="66875"/>
    <lineage>
        <taxon>Bacteria</taxon>
        <taxon>Bacillati</taxon>
        <taxon>Actinomycetota</taxon>
        <taxon>Actinomycetes</taxon>
        <taxon>Kitasatosporales</taxon>
        <taxon>Streptomycetaceae</taxon>
        <taxon>Streptomyces</taxon>
    </lineage>
</organism>